<proteinExistence type="predicted"/>
<dbReference type="STRING" id="45067.Llan_0824"/>
<dbReference type="AlphaFoldDB" id="A0A0W0VTZ7"/>
<keyword evidence="2" id="KW-1185">Reference proteome</keyword>
<accession>A0A0W0VTZ7</accession>
<dbReference type="EMBL" id="LNYI01000014">
    <property type="protein sequence ID" value="KTD23453.1"/>
    <property type="molecule type" value="Genomic_DNA"/>
</dbReference>
<dbReference type="Proteomes" id="UP000054869">
    <property type="component" value="Unassembled WGS sequence"/>
</dbReference>
<gene>
    <name evidence="1" type="ORF">Llan_0824</name>
</gene>
<protein>
    <recommendedName>
        <fullName evidence="3">Cofactor-independent phosphoglycerate mutase</fullName>
    </recommendedName>
</protein>
<dbReference type="PATRIC" id="fig|45067.4.peg.855"/>
<dbReference type="RefSeq" id="WP_028373368.1">
    <property type="nucleotide sequence ID" value="NZ_CAAAJD010000014.1"/>
</dbReference>
<sequence length="270" mass="31063">MQIVVNGETQAPAGSKQLASHGGYYPNALTCLGCEATNPPLADVLRLFHQLDGQWLIASPVHWEATHNDAMIVAADADLHLDKEESHLWFARVAEFLKASDIECFYHDACTWLLKLDGKPGITSKSVYSILHQSIMPTLNALDKTLFWQRLLTELQMYLSSCPLNMERENKPTINGLWLWGEGEFYPKTQQTILTDDEVFLNLAGELGQFERISSFSILEKDNLILIKYPNHIDLSALQQTVQKNKVNWYWNNLGYSQQPRRWWSRLWRK</sequence>
<organism evidence="1 2">
    <name type="scientific">Legionella lansingensis</name>
    <dbReference type="NCBI Taxonomy" id="45067"/>
    <lineage>
        <taxon>Bacteria</taxon>
        <taxon>Pseudomonadati</taxon>
        <taxon>Pseudomonadota</taxon>
        <taxon>Gammaproteobacteria</taxon>
        <taxon>Legionellales</taxon>
        <taxon>Legionellaceae</taxon>
        <taxon>Legionella</taxon>
    </lineage>
</organism>
<dbReference type="OrthoDB" id="5295974at2"/>
<comment type="caution">
    <text evidence="1">The sequence shown here is derived from an EMBL/GenBank/DDBJ whole genome shotgun (WGS) entry which is preliminary data.</text>
</comment>
<dbReference type="eggNOG" id="COG4255">
    <property type="taxonomic scope" value="Bacteria"/>
</dbReference>
<reference evidence="1 2" key="1">
    <citation type="submission" date="2015-11" db="EMBL/GenBank/DDBJ databases">
        <title>Genomic analysis of 38 Legionella species identifies large and diverse effector repertoires.</title>
        <authorList>
            <person name="Burstein D."/>
            <person name="Amaro F."/>
            <person name="Zusman T."/>
            <person name="Lifshitz Z."/>
            <person name="Cohen O."/>
            <person name="Gilbert J.A."/>
            <person name="Pupko T."/>
            <person name="Shuman H.A."/>
            <person name="Segal G."/>
        </authorList>
    </citation>
    <scope>NUCLEOTIDE SEQUENCE [LARGE SCALE GENOMIC DNA]</scope>
    <source>
        <strain evidence="1 2">ATCC 49751</strain>
    </source>
</reference>
<evidence type="ECO:0000313" key="2">
    <source>
        <dbReference type="Proteomes" id="UP000054869"/>
    </source>
</evidence>
<evidence type="ECO:0000313" key="1">
    <source>
        <dbReference type="EMBL" id="KTD23453.1"/>
    </source>
</evidence>
<evidence type="ECO:0008006" key="3">
    <source>
        <dbReference type="Google" id="ProtNLM"/>
    </source>
</evidence>
<name>A0A0W0VTZ7_9GAMM</name>